<comment type="caution">
    <text evidence="1">The sequence shown here is derived from an EMBL/GenBank/DDBJ whole genome shotgun (WGS) entry which is preliminary data.</text>
</comment>
<evidence type="ECO:0000313" key="1">
    <source>
        <dbReference type="EMBL" id="KAK9274404.1"/>
    </source>
</evidence>
<gene>
    <name evidence="1" type="ORF">L1049_019218</name>
</gene>
<dbReference type="AlphaFoldDB" id="A0AAP0WN78"/>
<dbReference type="Proteomes" id="UP001415857">
    <property type="component" value="Unassembled WGS sequence"/>
</dbReference>
<accession>A0AAP0WN78</accession>
<organism evidence="1 2">
    <name type="scientific">Liquidambar formosana</name>
    <name type="common">Formosan gum</name>
    <dbReference type="NCBI Taxonomy" id="63359"/>
    <lineage>
        <taxon>Eukaryota</taxon>
        <taxon>Viridiplantae</taxon>
        <taxon>Streptophyta</taxon>
        <taxon>Embryophyta</taxon>
        <taxon>Tracheophyta</taxon>
        <taxon>Spermatophyta</taxon>
        <taxon>Magnoliopsida</taxon>
        <taxon>eudicotyledons</taxon>
        <taxon>Gunneridae</taxon>
        <taxon>Pentapetalae</taxon>
        <taxon>Saxifragales</taxon>
        <taxon>Altingiaceae</taxon>
        <taxon>Liquidambar</taxon>
    </lineage>
</organism>
<proteinExistence type="predicted"/>
<protein>
    <submittedName>
        <fullName evidence="1">Uncharacterized protein</fullName>
    </submittedName>
</protein>
<dbReference type="EMBL" id="JBBPBK010000012">
    <property type="protein sequence ID" value="KAK9274404.1"/>
    <property type="molecule type" value="Genomic_DNA"/>
</dbReference>
<name>A0AAP0WN78_LIQFO</name>
<evidence type="ECO:0000313" key="2">
    <source>
        <dbReference type="Proteomes" id="UP001415857"/>
    </source>
</evidence>
<keyword evidence="2" id="KW-1185">Reference proteome</keyword>
<reference evidence="1 2" key="1">
    <citation type="journal article" date="2024" name="Plant J.">
        <title>Genome sequences and population genomics reveal climatic adaptation and genomic divergence between two closely related sweetgum species.</title>
        <authorList>
            <person name="Xu W.Q."/>
            <person name="Ren C.Q."/>
            <person name="Zhang X.Y."/>
            <person name="Comes H.P."/>
            <person name="Liu X.H."/>
            <person name="Li Y.G."/>
            <person name="Kettle C.J."/>
            <person name="Jalonen R."/>
            <person name="Gaisberger H."/>
            <person name="Ma Y.Z."/>
            <person name="Qiu Y.X."/>
        </authorList>
    </citation>
    <scope>NUCLEOTIDE SEQUENCE [LARGE SCALE GENOMIC DNA]</scope>
    <source>
        <strain evidence="1">Hangzhou</strain>
    </source>
</reference>
<sequence length="98" mass="10737">MKAVVSSKQEGSGLPKGLPCYPKKHGLASQHILWLHINSHYPERGIKDRQNNGQICSEVDLSTSADVHSDKPLAQCLSPTGFKTERVMSRPLSVAHCC</sequence>